<keyword evidence="1" id="KW-0596">Phosphopantetheine</keyword>
<dbReference type="Pfam" id="PF00550">
    <property type="entry name" value="PP-binding"/>
    <property type="match status" value="2"/>
</dbReference>
<evidence type="ECO:0000259" key="3">
    <source>
        <dbReference type="PROSITE" id="PS50075"/>
    </source>
</evidence>
<dbReference type="InterPro" id="IPR020806">
    <property type="entry name" value="PKS_PP-bd"/>
</dbReference>
<feature type="domain" description="Carrier" evidence="3">
    <location>
        <begin position="118"/>
        <end position="195"/>
    </location>
</feature>
<dbReference type="PROSITE" id="PS50075">
    <property type="entry name" value="CARRIER"/>
    <property type="match status" value="2"/>
</dbReference>
<evidence type="ECO:0000256" key="1">
    <source>
        <dbReference type="ARBA" id="ARBA00022450"/>
    </source>
</evidence>
<dbReference type="AlphaFoldDB" id="A0A1K2F2P3"/>
<dbReference type="GO" id="GO:0004312">
    <property type="term" value="F:fatty acid synthase activity"/>
    <property type="evidence" value="ECO:0007669"/>
    <property type="project" value="TreeGrafter"/>
</dbReference>
<dbReference type="OrthoDB" id="3700231at2"/>
<protein>
    <submittedName>
        <fullName evidence="4">Acyl carrier protein</fullName>
    </submittedName>
</protein>
<gene>
    <name evidence="4" type="ORF">SAMN02787144_102932</name>
</gene>
<dbReference type="PANTHER" id="PTHR43775">
    <property type="entry name" value="FATTY ACID SYNTHASE"/>
    <property type="match status" value="1"/>
</dbReference>
<feature type="domain" description="Carrier" evidence="3">
    <location>
        <begin position="4"/>
        <end position="81"/>
    </location>
</feature>
<dbReference type="GO" id="GO:0017000">
    <property type="term" value="P:antibiotic biosynthetic process"/>
    <property type="evidence" value="ECO:0007669"/>
    <property type="project" value="UniProtKB-ARBA"/>
</dbReference>
<accession>A0A1K2F2P3</accession>
<evidence type="ECO:0000256" key="2">
    <source>
        <dbReference type="ARBA" id="ARBA00022553"/>
    </source>
</evidence>
<dbReference type="InterPro" id="IPR036736">
    <property type="entry name" value="ACP-like_sf"/>
</dbReference>
<dbReference type="InterPro" id="IPR009081">
    <property type="entry name" value="PP-bd_ACP"/>
</dbReference>
<dbReference type="RefSeq" id="WP_072488772.1">
    <property type="nucleotide sequence ID" value="NZ_CP108277.1"/>
</dbReference>
<evidence type="ECO:0000313" key="4">
    <source>
        <dbReference type="EMBL" id="SFY42087.1"/>
    </source>
</evidence>
<dbReference type="Gene3D" id="1.10.1200.10">
    <property type="entry name" value="ACP-like"/>
    <property type="match status" value="2"/>
</dbReference>
<dbReference type="PANTHER" id="PTHR43775:SF37">
    <property type="entry name" value="SI:DKEY-61P9.11"/>
    <property type="match status" value="1"/>
</dbReference>
<dbReference type="STRING" id="1893.SAMN02787144_102932"/>
<name>A0A1K2F2P3_STRAR</name>
<dbReference type="SMART" id="SM01294">
    <property type="entry name" value="PKS_PP_betabranch"/>
    <property type="match status" value="2"/>
</dbReference>
<dbReference type="EMBL" id="FPJO01000029">
    <property type="protein sequence ID" value="SFY42087.1"/>
    <property type="molecule type" value="Genomic_DNA"/>
</dbReference>
<keyword evidence="2" id="KW-0597">Phosphoprotein</keyword>
<dbReference type="InterPro" id="IPR050091">
    <property type="entry name" value="PKS_NRPS_Biosynth_Enz"/>
</dbReference>
<reference evidence="4 5" key="1">
    <citation type="submission" date="2016-11" db="EMBL/GenBank/DDBJ databases">
        <authorList>
            <person name="Jaros S."/>
            <person name="Januszkiewicz K."/>
            <person name="Wedrychowicz H."/>
        </authorList>
    </citation>
    <scope>NUCLEOTIDE SEQUENCE [LARGE SCALE GENOMIC DNA]</scope>
    <source>
        <strain evidence="4 5">OK807</strain>
    </source>
</reference>
<dbReference type="Proteomes" id="UP000181909">
    <property type="component" value="Unassembled WGS sequence"/>
</dbReference>
<proteinExistence type="predicted"/>
<dbReference type="GO" id="GO:0031177">
    <property type="term" value="F:phosphopantetheine binding"/>
    <property type="evidence" value="ECO:0007669"/>
    <property type="project" value="InterPro"/>
</dbReference>
<dbReference type="SMART" id="SM00823">
    <property type="entry name" value="PKS_PP"/>
    <property type="match status" value="2"/>
</dbReference>
<evidence type="ECO:0000313" key="5">
    <source>
        <dbReference type="Proteomes" id="UP000181909"/>
    </source>
</evidence>
<sequence>MTIEHPADVLTDLIGVLGDVLRVKPEKIDPEQTFPSLGLDSLLVVEFVAVVNGRYGLQVRATDLYDYPTPASFAQEVRRVKGGAAPVPAAPDVLVDPPAAAFAADAVPAAPAASAGPEATTRIAEVLREQLAAILCCDAWDINTTAAFNVLGMDSIVAAEFIASVNRTFGLRERSVLLYEHPNLAAVAAYIATRTGAFAQDAEPVRAPAPVSAARPPLRDVDVLLDAIRDDRLTVDEAVVLLARRG</sequence>
<dbReference type="GO" id="GO:0006633">
    <property type="term" value="P:fatty acid biosynthetic process"/>
    <property type="evidence" value="ECO:0007669"/>
    <property type="project" value="TreeGrafter"/>
</dbReference>
<dbReference type="SUPFAM" id="SSF47336">
    <property type="entry name" value="ACP-like"/>
    <property type="match status" value="2"/>
</dbReference>
<organism evidence="4 5">
    <name type="scientific">Streptomyces atratus</name>
    <dbReference type="NCBI Taxonomy" id="1893"/>
    <lineage>
        <taxon>Bacteria</taxon>
        <taxon>Bacillati</taxon>
        <taxon>Actinomycetota</taxon>
        <taxon>Actinomycetes</taxon>
        <taxon>Kitasatosporales</taxon>
        <taxon>Streptomycetaceae</taxon>
        <taxon>Streptomyces</taxon>
    </lineage>
</organism>